<comment type="caution">
    <text evidence="2">The sequence shown here is derived from an EMBL/GenBank/DDBJ whole genome shotgun (WGS) entry which is preliminary data.</text>
</comment>
<feature type="transmembrane region" description="Helical" evidence="1">
    <location>
        <begin position="210"/>
        <end position="235"/>
    </location>
</feature>
<feature type="transmembrane region" description="Helical" evidence="1">
    <location>
        <begin position="153"/>
        <end position="173"/>
    </location>
</feature>
<name>A0ABV1IDU7_9ACTN</name>
<proteinExistence type="predicted"/>
<gene>
    <name evidence="2" type="ORF">AAAT05_01680</name>
</gene>
<sequence>MLASLVATLCMRGYGAQAALYEFVGGGLLVPGLSGTRPNIMVLIAWFAPQAAFCFLFSDVLAGGLGSDAAAVLPRVGSRGVWLASKLVHLALLSAAFSLLGQLANGAVLFVCGCPASVPEPIGVVARCAALGFPLTLCLVLAVNCLAIKLEPVVAFAVVEGIYVAGLVGLAYLPREAAMAVAPWLPFAQGVLAWHDCSGWTSAFSLGVPGFSVVASLAYLGACVALAAVVALRLVRARDIF</sequence>
<dbReference type="Proteomes" id="UP001478817">
    <property type="component" value="Unassembled WGS sequence"/>
</dbReference>
<keyword evidence="1" id="KW-1133">Transmembrane helix</keyword>
<protein>
    <recommendedName>
        <fullName evidence="4">ABC transporter permease</fullName>
    </recommendedName>
</protein>
<feature type="transmembrane region" description="Helical" evidence="1">
    <location>
        <begin position="87"/>
        <end position="118"/>
    </location>
</feature>
<keyword evidence="1" id="KW-0472">Membrane</keyword>
<reference evidence="2 3" key="1">
    <citation type="submission" date="2024-04" db="EMBL/GenBank/DDBJ databases">
        <title>Human intestinal bacterial collection.</title>
        <authorList>
            <person name="Pauvert C."/>
            <person name="Hitch T.C.A."/>
            <person name="Clavel T."/>
        </authorList>
    </citation>
    <scope>NUCLEOTIDE SEQUENCE [LARGE SCALE GENOMIC DNA]</scope>
    <source>
        <strain evidence="2 3">CLA-AA-H197</strain>
    </source>
</reference>
<dbReference type="EMBL" id="JBBNGS010000002">
    <property type="protein sequence ID" value="MEQ2637065.1"/>
    <property type="molecule type" value="Genomic_DNA"/>
</dbReference>
<keyword evidence="3" id="KW-1185">Reference proteome</keyword>
<feature type="transmembrane region" description="Helical" evidence="1">
    <location>
        <begin position="124"/>
        <end position="146"/>
    </location>
</feature>
<evidence type="ECO:0008006" key="4">
    <source>
        <dbReference type="Google" id="ProtNLM"/>
    </source>
</evidence>
<evidence type="ECO:0000313" key="2">
    <source>
        <dbReference type="EMBL" id="MEQ2637065.1"/>
    </source>
</evidence>
<accession>A0ABV1IDU7</accession>
<evidence type="ECO:0000313" key="3">
    <source>
        <dbReference type="Proteomes" id="UP001478817"/>
    </source>
</evidence>
<evidence type="ECO:0000256" key="1">
    <source>
        <dbReference type="SAM" id="Phobius"/>
    </source>
</evidence>
<keyword evidence="1" id="KW-0812">Transmembrane</keyword>
<organism evidence="2 3">
    <name type="scientific">Paratractidigestivibacter faecalis</name>
    <dbReference type="NCBI Taxonomy" id="2292441"/>
    <lineage>
        <taxon>Bacteria</taxon>
        <taxon>Bacillati</taxon>
        <taxon>Actinomycetota</taxon>
        <taxon>Coriobacteriia</taxon>
        <taxon>Coriobacteriales</taxon>
        <taxon>Atopobiaceae</taxon>
        <taxon>Paratractidigestivibacter</taxon>
    </lineage>
</organism>
<feature type="transmembrane region" description="Helical" evidence="1">
    <location>
        <begin position="42"/>
        <end position="66"/>
    </location>
</feature>